<dbReference type="UniPathway" id="UPA00094"/>
<keyword evidence="5 8" id="KW-0443">Lipid metabolism</keyword>
<dbReference type="InterPro" id="IPR001249">
    <property type="entry name" value="AcCoA_biotinCC"/>
</dbReference>
<dbReference type="GO" id="GO:0003989">
    <property type="term" value="F:acetyl-CoA carboxylase activity"/>
    <property type="evidence" value="ECO:0007669"/>
    <property type="project" value="InterPro"/>
</dbReference>
<dbReference type="RefSeq" id="WP_054535669.1">
    <property type="nucleotide sequence ID" value="NZ_LGKP01000025.1"/>
</dbReference>
<evidence type="ECO:0000256" key="8">
    <source>
        <dbReference type="RuleBase" id="RU364072"/>
    </source>
</evidence>
<dbReference type="PROSITE" id="PS50968">
    <property type="entry name" value="BIOTINYL_LIPOYL"/>
    <property type="match status" value="1"/>
</dbReference>
<gene>
    <name evidence="10" type="ORF">SE18_17085</name>
</gene>
<evidence type="ECO:0000313" key="10">
    <source>
        <dbReference type="EMBL" id="KPL85371.1"/>
    </source>
</evidence>
<dbReference type="GO" id="GO:0006633">
    <property type="term" value="P:fatty acid biosynthetic process"/>
    <property type="evidence" value="ECO:0007669"/>
    <property type="project" value="UniProtKB-UniPathway"/>
</dbReference>
<dbReference type="Gene3D" id="2.40.50.100">
    <property type="match status" value="1"/>
</dbReference>
<dbReference type="EMBL" id="LGKP01000025">
    <property type="protein sequence ID" value="KPL85371.1"/>
    <property type="molecule type" value="Genomic_DNA"/>
</dbReference>
<name>A0A0P6XZA9_9CHLR</name>
<evidence type="ECO:0000256" key="2">
    <source>
        <dbReference type="ARBA" id="ARBA00017562"/>
    </source>
</evidence>
<accession>A0A0P6XZA9</accession>
<dbReference type="GO" id="GO:0009317">
    <property type="term" value="C:acetyl-CoA carboxylase complex"/>
    <property type="evidence" value="ECO:0007669"/>
    <property type="project" value="InterPro"/>
</dbReference>
<keyword evidence="7 8" id="KW-0092">Biotin</keyword>
<dbReference type="STRING" id="70996.SE18_17085"/>
<dbReference type="Pfam" id="PF00364">
    <property type="entry name" value="Biotin_lipoyl"/>
    <property type="match status" value="1"/>
</dbReference>
<keyword evidence="4 8" id="KW-0276">Fatty acid metabolism</keyword>
<dbReference type="OrthoDB" id="9811735at2"/>
<protein>
    <recommendedName>
        <fullName evidence="2 8">Biotin carboxyl carrier protein of acetyl-CoA carboxylase</fullName>
    </recommendedName>
</protein>
<dbReference type="NCBIfam" id="NF005457">
    <property type="entry name" value="PRK07051.1"/>
    <property type="match status" value="1"/>
</dbReference>
<dbReference type="NCBIfam" id="TIGR00531">
    <property type="entry name" value="BCCP"/>
    <property type="match status" value="1"/>
</dbReference>
<evidence type="ECO:0000313" key="11">
    <source>
        <dbReference type="Proteomes" id="UP000050277"/>
    </source>
</evidence>
<organism evidence="10 11">
    <name type="scientific">Herpetosiphon geysericola</name>
    <dbReference type="NCBI Taxonomy" id="70996"/>
    <lineage>
        <taxon>Bacteria</taxon>
        <taxon>Bacillati</taxon>
        <taxon>Chloroflexota</taxon>
        <taxon>Chloroflexia</taxon>
        <taxon>Herpetosiphonales</taxon>
        <taxon>Herpetosiphonaceae</taxon>
        <taxon>Herpetosiphon</taxon>
    </lineage>
</organism>
<comment type="function">
    <text evidence="8">This protein is a component of the acetyl coenzyme A carboxylase complex; first, biotin carboxylase catalyzes the carboxylation of the carrier protein and then the transcarboxylase transfers the carboxyl group to form malonyl-CoA.</text>
</comment>
<evidence type="ECO:0000256" key="7">
    <source>
        <dbReference type="ARBA" id="ARBA00023267"/>
    </source>
</evidence>
<reference evidence="10 11" key="1">
    <citation type="submission" date="2015-07" db="EMBL/GenBank/DDBJ databases">
        <title>Whole genome sequence of Herpetosiphon geysericola DSM 7119.</title>
        <authorList>
            <person name="Hemp J."/>
            <person name="Ward L.M."/>
            <person name="Pace L.A."/>
            <person name="Fischer W.W."/>
        </authorList>
    </citation>
    <scope>NUCLEOTIDE SEQUENCE [LARGE SCALE GENOMIC DNA]</scope>
    <source>
        <strain evidence="10 11">DSM 7119</strain>
    </source>
</reference>
<keyword evidence="11" id="KW-1185">Reference proteome</keyword>
<dbReference type="PROSITE" id="PS00188">
    <property type="entry name" value="BIOTIN"/>
    <property type="match status" value="1"/>
</dbReference>
<dbReference type="InterPro" id="IPR000089">
    <property type="entry name" value="Biotin_lipoyl"/>
</dbReference>
<dbReference type="PANTHER" id="PTHR45266">
    <property type="entry name" value="OXALOACETATE DECARBOXYLASE ALPHA CHAIN"/>
    <property type="match status" value="1"/>
</dbReference>
<keyword evidence="3 8" id="KW-0444">Lipid biosynthesis</keyword>
<evidence type="ECO:0000256" key="4">
    <source>
        <dbReference type="ARBA" id="ARBA00022832"/>
    </source>
</evidence>
<evidence type="ECO:0000256" key="6">
    <source>
        <dbReference type="ARBA" id="ARBA00023160"/>
    </source>
</evidence>
<dbReference type="AlphaFoldDB" id="A0A0P6XZA9"/>
<dbReference type="PRINTS" id="PR01071">
    <property type="entry name" value="ACOABIOTINCC"/>
</dbReference>
<proteinExistence type="predicted"/>
<comment type="pathway">
    <text evidence="1 8">Lipid metabolism; fatty acid biosynthesis.</text>
</comment>
<keyword evidence="6 8" id="KW-0275">Fatty acid biosynthesis</keyword>
<sequence>MSEQTPEHNLLTEDVRELLRLITQTDITELSLERGDAKIHVKRTPYAVAAPVVVTSGVAAAPAASSAETPAASIGQPITSPMVGTFYASPSPKDPPYVKVGDEVHPGDVIGIVEAMKMMNEIESEIHGRVAVIHVENSQPVEYGQVLISIVPLD</sequence>
<dbReference type="Proteomes" id="UP000050277">
    <property type="component" value="Unassembled WGS sequence"/>
</dbReference>
<dbReference type="InterPro" id="IPR050709">
    <property type="entry name" value="Biotin_Carboxyl_Carrier/Decarb"/>
</dbReference>
<dbReference type="SUPFAM" id="SSF51230">
    <property type="entry name" value="Single hybrid motif"/>
    <property type="match status" value="1"/>
</dbReference>
<dbReference type="InterPro" id="IPR001882">
    <property type="entry name" value="Biotin_BS"/>
</dbReference>
<evidence type="ECO:0000256" key="5">
    <source>
        <dbReference type="ARBA" id="ARBA00023098"/>
    </source>
</evidence>
<comment type="caution">
    <text evidence="10">The sequence shown here is derived from an EMBL/GenBank/DDBJ whole genome shotgun (WGS) entry which is preliminary data.</text>
</comment>
<dbReference type="PANTHER" id="PTHR45266:SF3">
    <property type="entry name" value="OXALOACETATE DECARBOXYLASE ALPHA CHAIN"/>
    <property type="match status" value="1"/>
</dbReference>
<dbReference type="PATRIC" id="fig|70996.4.peg.290"/>
<evidence type="ECO:0000256" key="3">
    <source>
        <dbReference type="ARBA" id="ARBA00022516"/>
    </source>
</evidence>
<evidence type="ECO:0000259" key="9">
    <source>
        <dbReference type="PROSITE" id="PS50968"/>
    </source>
</evidence>
<dbReference type="InterPro" id="IPR011053">
    <property type="entry name" value="Single_hybrid_motif"/>
</dbReference>
<dbReference type="CDD" id="cd06850">
    <property type="entry name" value="biotinyl_domain"/>
    <property type="match status" value="1"/>
</dbReference>
<feature type="domain" description="Lipoyl-binding" evidence="9">
    <location>
        <begin position="75"/>
        <end position="151"/>
    </location>
</feature>
<evidence type="ECO:0000256" key="1">
    <source>
        <dbReference type="ARBA" id="ARBA00005194"/>
    </source>
</evidence>